<name>A0A397EQ37_APHAT</name>
<dbReference type="Proteomes" id="UP000266196">
    <property type="component" value="Unassembled WGS sequence"/>
</dbReference>
<reference evidence="2 3" key="1">
    <citation type="submission" date="2018-08" db="EMBL/GenBank/DDBJ databases">
        <title>Aphanomyces genome sequencing and annotation.</title>
        <authorList>
            <person name="Minardi D."/>
            <person name="Oidtmann B."/>
            <person name="Van Der Giezen M."/>
            <person name="Studholme D.J."/>
        </authorList>
    </citation>
    <scope>NUCLEOTIDE SEQUENCE [LARGE SCALE GENOMIC DNA]</scope>
    <source>
        <strain evidence="2 3">197901</strain>
    </source>
</reference>
<comment type="caution">
    <text evidence="2">The sequence shown here is derived from an EMBL/GenBank/DDBJ whole genome shotgun (WGS) entry which is preliminary data.</text>
</comment>
<evidence type="ECO:0000313" key="3">
    <source>
        <dbReference type="Proteomes" id="UP000266196"/>
    </source>
</evidence>
<dbReference type="VEuPathDB" id="FungiDB:H257_02599"/>
<evidence type="ECO:0000313" key="2">
    <source>
        <dbReference type="EMBL" id="RHY92503.1"/>
    </source>
</evidence>
<protein>
    <submittedName>
        <fullName evidence="2">Uncharacterized protein</fullName>
    </submittedName>
</protein>
<accession>A0A397EQ37</accession>
<sequence length="136" mass="14828">MECATPEIYPKTSVEDEAERRCTKQDDVQAILPAKAAEAKTRGLAPAEAMRLHDLFAKHIDVFREDLGDDPPVEGEPLEKKEVGDLRMTMDGKPINACTESIDVLVDAKSTQRDGLSGRNDGVHHFGLDQGVLAAT</sequence>
<dbReference type="EMBL" id="QUTE01017588">
    <property type="protein sequence ID" value="RHY92503.1"/>
    <property type="molecule type" value="Genomic_DNA"/>
</dbReference>
<organism evidence="2 3">
    <name type="scientific">Aphanomyces astaci</name>
    <name type="common">Crayfish plague agent</name>
    <dbReference type="NCBI Taxonomy" id="112090"/>
    <lineage>
        <taxon>Eukaryota</taxon>
        <taxon>Sar</taxon>
        <taxon>Stramenopiles</taxon>
        <taxon>Oomycota</taxon>
        <taxon>Saprolegniomycetes</taxon>
        <taxon>Saprolegniales</taxon>
        <taxon>Verrucalvaceae</taxon>
        <taxon>Aphanomyces</taxon>
    </lineage>
</organism>
<evidence type="ECO:0000256" key="1">
    <source>
        <dbReference type="SAM" id="MobiDB-lite"/>
    </source>
</evidence>
<feature type="region of interest" description="Disordered" evidence="1">
    <location>
        <begin position="1"/>
        <end position="22"/>
    </location>
</feature>
<gene>
    <name evidence="2" type="ORF">DYB31_016454</name>
</gene>
<dbReference type="AlphaFoldDB" id="A0A397EQ37"/>
<proteinExistence type="predicted"/>